<dbReference type="NCBIfam" id="TIGR00644">
    <property type="entry name" value="recJ"/>
    <property type="match status" value="1"/>
</dbReference>
<evidence type="ECO:0000256" key="5">
    <source>
        <dbReference type="ARBA" id="ARBA00022839"/>
    </source>
</evidence>
<evidence type="ECO:0000313" key="10">
    <source>
        <dbReference type="Proteomes" id="UP001317705"/>
    </source>
</evidence>
<evidence type="ECO:0000256" key="4">
    <source>
        <dbReference type="ARBA" id="ARBA00022801"/>
    </source>
</evidence>
<protein>
    <recommendedName>
        <fullName evidence="2">Single-stranded-DNA-specific exonuclease RecJ</fullName>
    </recommendedName>
</protein>
<evidence type="ECO:0000256" key="1">
    <source>
        <dbReference type="ARBA" id="ARBA00005915"/>
    </source>
</evidence>
<dbReference type="InterPro" id="IPR004610">
    <property type="entry name" value="RecJ"/>
</dbReference>
<dbReference type="InterPro" id="IPR003156">
    <property type="entry name" value="DHHA1_dom"/>
</dbReference>
<dbReference type="EMBL" id="AP027151">
    <property type="protein sequence ID" value="BDV44124.1"/>
    <property type="molecule type" value="Genomic_DNA"/>
</dbReference>
<dbReference type="SUPFAM" id="SSF64182">
    <property type="entry name" value="DHH phosphoesterases"/>
    <property type="match status" value="1"/>
</dbReference>
<dbReference type="InterPro" id="IPR038763">
    <property type="entry name" value="DHH_sf"/>
</dbReference>
<sequence>MEPVNEKRWIIRDVDPAVAERLARELAVAPLLARLLSGRGVADADSGRRFLAATLADIRDPLLLRGMSEAVERLGRARHLGETVCVYGDYDVDGITATAMLVDFLRAAGFSCFYHIPHRLDDGYGLSAESIGAVAAQGARAIVTVDCGISAVAEAAYAASLGIDLIITDHHLPGPELPLACAVIDPLRPSCPYPFKALAGVGVAFNLLIALRGRLRREGAFAGRNEPNLREYLDLVALGTIADVVPLLDENRIFVKHGLQELTAARRIGVRALKRVAGIDGEVGYGAVGFRLAPRLNAAGRLEDASRAVELLLATDEKRALSIAAELDGHNSERQDLERAILGEALAMLAQDPTAAARKSIVLAAADWHPGVIGIVASRLVEQFYRPTVLVALQDGEGKGSGRSIPAFHLHDALRECSGHLQRFGGHKHAAGLAVAEEAVAGFAARFEEVASRTLTADDLLPLLTIDAELAPAEVTAELAGLVGSLAPFGMGNPEPLFLLRGVTVLDRRILKEQHLKLRLEKDGCRFGAIGFNMASRGGAAGERVDLVAAVQWNEWQGRRELQLQLKDFRVAHEE</sequence>
<evidence type="ECO:0000313" key="9">
    <source>
        <dbReference type="EMBL" id="BDV44124.1"/>
    </source>
</evidence>
<dbReference type="Gene3D" id="3.90.1640.30">
    <property type="match status" value="1"/>
</dbReference>
<evidence type="ECO:0000259" key="8">
    <source>
        <dbReference type="Pfam" id="PF17768"/>
    </source>
</evidence>
<gene>
    <name evidence="9" type="primary">recJ</name>
    <name evidence="9" type="ORF">GURASL_30470</name>
</gene>
<proteinExistence type="inferred from homology"/>
<feature type="domain" description="DHHA1" evidence="7">
    <location>
        <begin position="361"/>
        <end position="451"/>
    </location>
</feature>
<keyword evidence="5 9" id="KW-0269">Exonuclease</keyword>
<evidence type="ECO:0000256" key="2">
    <source>
        <dbReference type="ARBA" id="ARBA00019841"/>
    </source>
</evidence>
<feature type="domain" description="DDH" evidence="6">
    <location>
        <begin position="84"/>
        <end position="240"/>
    </location>
</feature>
<dbReference type="PANTHER" id="PTHR30255:SF2">
    <property type="entry name" value="SINGLE-STRANDED-DNA-SPECIFIC EXONUCLEASE RECJ"/>
    <property type="match status" value="1"/>
</dbReference>
<keyword evidence="3" id="KW-0540">Nuclease</keyword>
<dbReference type="PANTHER" id="PTHR30255">
    <property type="entry name" value="SINGLE-STRANDED-DNA-SPECIFIC EXONUCLEASE RECJ"/>
    <property type="match status" value="1"/>
</dbReference>
<keyword evidence="4" id="KW-0378">Hydrolase</keyword>
<feature type="domain" description="RecJ OB" evidence="8">
    <location>
        <begin position="466"/>
        <end position="568"/>
    </location>
</feature>
<dbReference type="Proteomes" id="UP001317705">
    <property type="component" value="Chromosome"/>
</dbReference>
<evidence type="ECO:0000256" key="3">
    <source>
        <dbReference type="ARBA" id="ARBA00022722"/>
    </source>
</evidence>
<dbReference type="InterPro" id="IPR001667">
    <property type="entry name" value="DDH_dom"/>
</dbReference>
<evidence type="ECO:0000259" key="7">
    <source>
        <dbReference type="Pfam" id="PF02272"/>
    </source>
</evidence>
<reference evidence="9 10" key="1">
    <citation type="submission" date="2022-12" db="EMBL/GenBank/DDBJ databases">
        <title>Polyphasic characterization of Geotalea uranireducens NIT-SL11 newly isolated from a complex of sewage sludge and microbially reduced graphene oxide.</title>
        <authorList>
            <person name="Xie L."/>
            <person name="Yoshida N."/>
            <person name="Meng L."/>
        </authorList>
    </citation>
    <scope>NUCLEOTIDE SEQUENCE [LARGE SCALE GENOMIC DNA]</scope>
    <source>
        <strain evidence="9 10">NIT-SL11</strain>
    </source>
</reference>
<keyword evidence="10" id="KW-1185">Reference proteome</keyword>
<dbReference type="Pfam" id="PF02272">
    <property type="entry name" value="DHHA1"/>
    <property type="match status" value="1"/>
</dbReference>
<dbReference type="GO" id="GO:0004527">
    <property type="term" value="F:exonuclease activity"/>
    <property type="evidence" value="ECO:0007669"/>
    <property type="project" value="UniProtKB-KW"/>
</dbReference>
<dbReference type="InterPro" id="IPR051673">
    <property type="entry name" value="SSDNA_exonuclease_RecJ"/>
</dbReference>
<dbReference type="Pfam" id="PF17768">
    <property type="entry name" value="RecJ_OB"/>
    <property type="match status" value="1"/>
</dbReference>
<comment type="similarity">
    <text evidence="1">Belongs to the RecJ family.</text>
</comment>
<evidence type="ECO:0000259" key="6">
    <source>
        <dbReference type="Pfam" id="PF01368"/>
    </source>
</evidence>
<organism evidence="9 10">
    <name type="scientific">Geotalea uraniireducens</name>
    <dbReference type="NCBI Taxonomy" id="351604"/>
    <lineage>
        <taxon>Bacteria</taxon>
        <taxon>Pseudomonadati</taxon>
        <taxon>Thermodesulfobacteriota</taxon>
        <taxon>Desulfuromonadia</taxon>
        <taxon>Geobacterales</taxon>
        <taxon>Geobacteraceae</taxon>
        <taxon>Geotalea</taxon>
    </lineage>
</organism>
<name>A0ABN6VUW2_9BACT</name>
<accession>A0ABN6VUW2</accession>
<dbReference type="InterPro" id="IPR041122">
    <property type="entry name" value="RecJ_OB"/>
</dbReference>
<dbReference type="Gene3D" id="3.10.310.30">
    <property type="match status" value="1"/>
</dbReference>
<dbReference type="Pfam" id="PF01368">
    <property type="entry name" value="DHH"/>
    <property type="match status" value="1"/>
</dbReference>